<dbReference type="RefSeq" id="WP_245676286.1">
    <property type="nucleotide sequence ID" value="NZ_JBEYBM010000008.1"/>
</dbReference>
<evidence type="ECO:0000313" key="1">
    <source>
        <dbReference type="EMBL" id="MEU2122294.1"/>
    </source>
</evidence>
<reference evidence="1 2" key="1">
    <citation type="submission" date="2024-06" db="EMBL/GenBank/DDBJ databases">
        <title>The Natural Products Discovery Center: Release of the First 8490 Sequenced Strains for Exploring Actinobacteria Biosynthetic Diversity.</title>
        <authorList>
            <person name="Kalkreuter E."/>
            <person name="Kautsar S.A."/>
            <person name="Yang D."/>
            <person name="Bader C.D."/>
            <person name="Teijaro C.N."/>
            <person name="Fluegel L."/>
            <person name="Davis C.M."/>
            <person name="Simpson J.R."/>
            <person name="Lauterbach L."/>
            <person name="Steele A.D."/>
            <person name="Gui C."/>
            <person name="Meng S."/>
            <person name="Li G."/>
            <person name="Viehrig K."/>
            <person name="Ye F."/>
            <person name="Su P."/>
            <person name="Kiefer A.F."/>
            <person name="Nichols A."/>
            <person name="Cepeda A.J."/>
            <person name="Yan W."/>
            <person name="Fan B."/>
            <person name="Jiang Y."/>
            <person name="Adhikari A."/>
            <person name="Zheng C.-J."/>
            <person name="Schuster L."/>
            <person name="Cowan T.M."/>
            <person name="Smanski M.J."/>
            <person name="Chevrette M.G."/>
            <person name="De Carvalho L.P.S."/>
            <person name="Shen B."/>
        </authorList>
    </citation>
    <scope>NUCLEOTIDE SEQUENCE [LARGE SCALE GENOMIC DNA]</scope>
    <source>
        <strain evidence="1 2">NPDC019434</strain>
    </source>
</reference>
<keyword evidence="2" id="KW-1185">Reference proteome</keyword>
<dbReference type="Pfam" id="PF14063">
    <property type="entry name" value="DUF4254"/>
    <property type="match status" value="1"/>
</dbReference>
<dbReference type="Proteomes" id="UP001550535">
    <property type="component" value="Unassembled WGS sequence"/>
</dbReference>
<accession>A0ABV2X8R5</accession>
<sequence>MSQRYAMPTEYAQRSFGTEELPPPAALLRAIREPGENQHRHSVLHAARKLVDCHERRQRALTRAHVPGASSTRVAACSQQVDDIDGCRAEWIGRIDAWVAANVQHREGASLHTETLGAVIDRIAAKWVAARHTLGEEVTTGTRPAQVGDAAHLQWTRLAELIDGYQDLITDVIAHRRRLPVW</sequence>
<protein>
    <submittedName>
        <fullName evidence="1">DUF4254 domain-containing protein</fullName>
    </submittedName>
</protein>
<gene>
    <name evidence="1" type="ORF">ABZ507_10725</name>
</gene>
<organism evidence="1 2">
    <name type="scientific">Nocardia niwae</name>
    <dbReference type="NCBI Taxonomy" id="626084"/>
    <lineage>
        <taxon>Bacteria</taxon>
        <taxon>Bacillati</taxon>
        <taxon>Actinomycetota</taxon>
        <taxon>Actinomycetes</taxon>
        <taxon>Mycobacteriales</taxon>
        <taxon>Nocardiaceae</taxon>
        <taxon>Nocardia</taxon>
    </lineage>
</organism>
<comment type="caution">
    <text evidence="1">The sequence shown here is derived from an EMBL/GenBank/DDBJ whole genome shotgun (WGS) entry which is preliminary data.</text>
</comment>
<evidence type="ECO:0000313" key="2">
    <source>
        <dbReference type="Proteomes" id="UP001550535"/>
    </source>
</evidence>
<name>A0ABV2X8R5_9NOCA</name>
<dbReference type="InterPro" id="IPR025350">
    <property type="entry name" value="DUF4254"/>
</dbReference>
<proteinExistence type="predicted"/>
<dbReference type="EMBL" id="JBEYBR010000021">
    <property type="protein sequence ID" value="MEU2122294.1"/>
    <property type="molecule type" value="Genomic_DNA"/>
</dbReference>